<accession>T1B341</accession>
<proteinExistence type="predicted"/>
<name>T1B341_9ZZZZ</name>
<reference evidence="1" key="1">
    <citation type="submission" date="2013-08" db="EMBL/GenBank/DDBJ databases">
        <authorList>
            <person name="Mendez C."/>
            <person name="Richter M."/>
            <person name="Ferrer M."/>
            <person name="Sanchez J."/>
        </authorList>
    </citation>
    <scope>NUCLEOTIDE SEQUENCE</scope>
</reference>
<reference evidence="1" key="2">
    <citation type="journal article" date="2014" name="ISME J.">
        <title>Microbial stratification in low pH oxic and suboxic macroscopic growths along an acid mine drainage.</title>
        <authorList>
            <person name="Mendez-Garcia C."/>
            <person name="Mesa V."/>
            <person name="Sprenger R.R."/>
            <person name="Richter M."/>
            <person name="Diez M.S."/>
            <person name="Solano J."/>
            <person name="Bargiela R."/>
            <person name="Golyshina O.V."/>
            <person name="Manteca A."/>
            <person name="Ramos J.L."/>
            <person name="Gallego J.R."/>
            <person name="Llorente I."/>
            <person name="Martins Dos Santos V.A."/>
            <person name="Jensen O.N."/>
            <person name="Pelaez A.I."/>
            <person name="Sanchez J."/>
            <person name="Ferrer M."/>
        </authorList>
    </citation>
    <scope>NUCLEOTIDE SEQUENCE</scope>
</reference>
<comment type="caution">
    <text evidence="1">The sequence shown here is derived from an EMBL/GenBank/DDBJ whole genome shotgun (WGS) entry which is preliminary data.</text>
</comment>
<gene>
    <name evidence="1" type="ORF">B1A_09360</name>
</gene>
<evidence type="ECO:0000313" key="1">
    <source>
        <dbReference type="EMBL" id="EQD62978.1"/>
    </source>
</evidence>
<protein>
    <submittedName>
        <fullName evidence="1">Uncharacterized protein</fullName>
    </submittedName>
</protein>
<dbReference type="EMBL" id="AUZX01006664">
    <property type="protein sequence ID" value="EQD62978.1"/>
    <property type="molecule type" value="Genomic_DNA"/>
</dbReference>
<organism evidence="1">
    <name type="scientific">mine drainage metagenome</name>
    <dbReference type="NCBI Taxonomy" id="410659"/>
    <lineage>
        <taxon>unclassified sequences</taxon>
        <taxon>metagenomes</taxon>
        <taxon>ecological metagenomes</taxon>
    </lineage>
</organism>
<dbReference type="AlphaFoldDB" id="T1B341"/>
<feature type="non-terminal residue" evidence="1">
    <location>
        <position position="51"/>
    </location>
</feature>
<sequence length="51" mass="5797">MQRIPVYGIQEWTSLFRHDLLGIESGMVECLNDDRVGRALDALFDSDRGSI</sequence>